<comment type="similarity">
    <text evidence="1">Belongs to the UPF0065 (bug) family.</text>
</comment>
<dbReference type="SUPFAM" id="SSF53850">
    <property type="entry name" value="Periplasmic binding protein-like II"/>
    <property type="match status" value="1"/>
</dbReference>
<geneLocation type="plasmid" evidence="3 4">
    <name>unnamed2</name>
</geneLocation>
<feature type="chain" id="PRO_5026761521" evidence="2">
    <location>
        <begin position="23"/>
        <end position="324"/>
    </location>
</feature>
<evidence type="ECO:0000256" key="1">
    <source>
        <dbReference type="ARBA" id="ARBA00006987"/>
    </source>
</evidence>
<dbReference type="Gene3D" id="3.40.190.150">
    <property type="entry name" value="Bordetella uptake gene, domain 1"/>
    <property type="match status" value="1"/>
</dbReference>
<dbReference type="PANTHER" id="PTHR42928">
    <property type="entry name" value="TRICARBOXYLATE-BINDING PROTEIN"/>
    <property type="match status" value="1"/>
</dbReference>
<accession>A0A6N1X8T1</accession>
<dbReference type="RefSeq" id="WP_175506550.1">
    <property type="nucleotide sequence ID" value="NZ_CP054842.1"/>
</dbReference>
<dbReference type="KEGG" id="aant:HUK68_22800"/>
<dbReference type="Proteomes" id="UP000509579">
    <property type="component" value="Plasmid unnamed2"/>
</dbReference>
<keyword evidence="4" id="KW-1185">Reference proteome</keyword>
<feature type="signal peptide" evidence="2">
    <location>
        <begin position="1"/>
        <end position="22"/>
    </location>
</feature>
<reference evidence="3 4" key="1">
    <citation type="submission" date="2020-06" db="EMBL/GenBank/DDBJ databases">
        <title>Acidovorax antarctica sp. nov., isolated from Corinth ice sheet soil, Antarctic Fields Peninsula.</title>
        <authorList>
            <person name="Xu Q."/>
            <person name="Peng F."/>
        </authorList>
    </citation>
    <scope>NUCLEOTIDE SEQUENCE [LARGE SCALE GENOMIC DNA]</scope>
    <source>
        <strain evidence="3 4">16-35-5</strain>
        <plasmid evidence="3 4">unnamed2</plasmid>
    </source>
</reference>
<dbReference type="CDD" id="cd07012">
    <property type="entry name" value="PBP2_Bug_TTT"/>
    <property type="match status" value="1"/>
</dbReference>
<dbReference type="InterPro" id="IPR042100">
    <property type="entry name" value="Bug_dom1"/>
</dbReference>
<dbReference type="AlphaFoldDB" id="A0A6N1X8T1"/>
<organism evidence="3 4">
    <name type="scientific">Comamonas antarctica</name>
    <dbReference type="NCBI Taxonomy" id="2743470"/>
    <lineage>
        <taxon>Bacteria</taxon>
        <taxon>Pseudomonadati</taxon>
        <taxon>Pseudomonadota</taxon>
        <taxon>Betaproteobacteria</taxon>
        <taxon>Burkholderiales</taxon>
        <taxon>Comamonadaceae</taxon>
        <taxon>Comamonas</taxon>
    </lineage>
</organism>
<keyword evidence="2" id="KW-0732">Signal</keyword>
<dbReference type="PIRSF" id="PIRSF017082">
    <property type="entry name" value="YflP"/>
    <property type="match status" value="1"/>
</dbReference>
<name>A0A6N1X8T1_9BURK</name>
<dbReference type="Pfam" id="PF03401">
    <property type="entry name" value="TctC"/>
    <property type="match status" value="1"/>
</dbReference>
<proteinExistence type="inferred from homology"/>
<gene>
    <name evidence="3" type="ORF">HUK68_22800</name>
</gene>
<protein>
    <submittedName>
        <fullName evidence="3">Tripartite tricarboxylate transporter substrate binding protein</fullName>
    </submittedName>
</protein>
<dbReference type="EMBL" id="CP054842">
    <property type="protein sequence ID" value="QKV55771.1"/>
    <property type="molecule type" value="Genomic_DNA"/>
</dbReference>
<dbReference type="InterPro" id="IPR005064">
    <property type="entry name" value="BUG"/>
</dbReference>
<evidence type="ECO:0000313" key="4">
    <source>
        <dbReference type="Proteomes" id="UP000509579"/>
    </source>
</evidence>
<dbReference type="PANTHER" id="PTHR42928:SF5">
    <property type="entry name" value="BLR1237 PROTEIN"/>
    <property type="match status" value="1"/>
</dbReference>
<evidence type="ECO:0000256" key="2">
    <source>
        <dbReference type="SAM" id="SignalP"/>
    </source>
</evidence>
<keyword evidence="3" id="KW-0614">Plasmid</keyword>
<sequence length="324" mass="34252">MKRHASRIAAAVLLLSPFAAYAEWPNRPIKIIVPFPAGNSSDVSMRILGEKLGARLGQPVVIENRIGAGGTIGTAAAAKATPDGYTLAMGSTGPLSIAQWLRPDSMPYNPAKDFAVLGAVAYAPQVLTVRSSLPVANFKEFLAYGRQSGNKLNYGSSGNGTTPHLVIAQLVSEARLNAEHIPFQGGSQALTSLVGEQIDFISDNVPVIQGAISSGRVKPLAVSSAKRIPSMPDIPTIAEQGVPGFDYQGWILLVGPSKLPAAIATRLNTEVEAIMKMPEVRQRFGELGLAPMDMPKSELAGFLAAESKKWQAAVKVSNAIETTR</sequence>
<dbReference type="Gene3D" id="3.40.190.10">
    <property type="entry name" value="Periplasmic binding protein-like II"/>
    <property type="match status" value="1"/>
</dbReference>
<evidence type="ECO:0000313" key="3">
    <source>
        <dbReference type="EMBL" id="QKV55771.1"/>
    </source>
</evidence>